<evidence type="ECO:0000313" key="3">
    <source>
        <dbReference type="Proteomes" id="UP001497644"/>
    </source>
</evidence>
<feature type="transmembrane region" description="Helical" evidence="1">
    <location>
        <begin position="21"/>
        <end position="40"/>
    </location>
</feature>
<gene>
    <name evidence="2" type="ORF">LPLAT_LOCUS13402</name>
</gene>
<dbReference type="AlphaFoldDB" id="A0AAV2P9L8"/>
<accession>A0AAV2P9L8</accession>
<name>A0AAV2P9L8_9HYME</name>
<evidence type="ECO:0000313" key="2">
    <source>
        <dbReference type="EMBL" id="CAL1688315.1"/>
    </source>
</evidence>
<keyword evidence="1" id="KW-1133">Transmembrane helix</keyword>
<dbReference type="Proteomes" id="UP001497644">
    <property type="component" value="Chromosome 8"/>
</dbReference>
<protein>
    <submittedName>
        <fullName evidence="2">Uncharacterized protein</fullName>
    </submittedName>
</protein>
<evidence type="ECO:0000256" key="1">
    <source>
        <dbReference type="SAM" id="Phobius"/>
    </source>
</evidence>
<keyword evidence="1" id="KW-0472">Membrane</keyword>
<organism evidence="2 3">
    <name type="scientific">Lasius platythorax</name>
    <dbReference type="NCBI Taxonomy" id="488582"/>
    <lineage>
        <taxon>Eukaryota</taxon>
        <taxon>Metazoa</taxon>
        <taxon>Ecdysozoa</taxon>
        <taxon>Arthropoda</taxon>
        <taxon>Hexapoda</taxon>
        <taxon>Insecta</taxon>
        <taxon>Pterygota</taxon>
        <taxon>Neoptera</taxon>
        <taxon>Endopterygota</taxon>
        <taxon>Hymenoptera</taxon>
        <taxon>Apocrita</taxon>
        <taxon>Aculeata</taxon>
        <taxon>Formicoidea</taxon>
        <taxon>Formicidae</taxon>
        <taxon>Formicinae</taxon>
        <taxon>Lasius</taxon>
        <taxon>Lasius</taxon>
    </lineage>
</organism>
<keyword evidence="1" id="KW-0812">Transmembrane</keyword>
<dbReference type="EMBL" id="OZ034831">
    <property type="protein sequence ID" value="CAL1688315.1"/>
    <property type="molecule type" value="Genomic_DNA"/>
</dbReference>
<reference evidence="2" key="1">
    <citation type="submission" date="2024-04" db="EMBL/GenBank/DDBJ databases">
        <authorList>
            <consortium name="Molecular Ecology Group"/>
        </authorList>
    </citation>
    <scope>NUCLEOTIDE SEQUENCE</scope>
</reference>
<sequence>MMRKSKKTTSISAVPRDQHHVWLNFAAAFLATSIPTYPFVLQKHVREMDETDLRFTSLRKRFWFRLISIARIANVEHRSILITLHVCVIVSVYSSFRKYIGCLVGTDW</sequence>
<proteinExistence type="predicted"/>
<keyword evidence="3" id="KW-1185">Reference proteome</keyword>